<dbReference type="Pfam" id="PF13086">
    <property type="entry name" value="AAA_11"/>
    <property type="match status" value="1"/>
</dbReference>
<dbReference type="InterPro" id="IPR014001">
    <property type="entry name" value="Helicase_ATP-bd"/>
</dbReference>
<dbReference type="GO" id="GO:0003678">
    <property type="term" value="F:DNA helicase activity"/>
    <property type="evidence" value="ECO:0007669"/>
    <property type="project" value="UniProtKB-EC"/>
</dbReference>
<dbReference type="Pfam" id="PF09416">
    <property type="entry name" value="UPF1_Zn_bind"/>
    <property type="match status" value="1"/>
</dbReference>
<dbReference type="Gene3D" id="3.40.50.300">
    <property type="entry name" value="P-loop containing nucleotide triphosphate hydrolases"/>
    <property type="match status" value="1"/>
</dbReference>
<dbReference type="InterPro" id="IPR011545">
    <property type="entry name" value="DEAD/DEAH_box_helicase_dom"/>
</dbReference>
<dbReference type="Gene3D" id="2.40.30.230">
    <property type="match status" value="1"/>
</dbReference>
<evidence type="ECO:0000313" key="15">
    <source>
        <dbReference type="EMBL" id="KAJ8599766.1"/>
    </source>
</evidence>
<dbReference type="CDD" id="cd21400">
    <property type="entry name" value="ZBD_UPF1-like"/>
    <property type="match status" value="1"/>
</dbReference>
<dbReference type="Pfam" id="PF18141">
    <property type="entry name" value="UPF1_1B_dom"/>
    <property type="match status" value="1"/>
</dbReference>
<dbReference type="InterPro" id="IPR040812">
    <property type="entry name" value="UPF1_1B_dom"/>
</dbReference>
<dbReference type="GO" id="GO:0008270">
    <property type="term" value="F:zinc ion binding"/>
    <property type="evidence" value="ECO:0007669"/>
    <property type="project" value="UniProtKB-UniRule"/>
</dbReference>
<comment type="catalytic activity">
    <reaction evidence="11">
        <text>ATP + H2O = ADP + phosphate + H(+)</text>
        <dbReference type="Rhea" id="RHEA:13065"/>
        <dbReference type="ChEBI" id="CHEBI:15377"/>
        <dbReference type="ChEBI" id="CHEBI:15378"/>
        <dbReference type="ChEBI" id="CHEBI:30616"/>
        <dbReference type="ChEBI" id="CHEBI:43474"/>
        <dbReference type="ChEBI" id="CHEBI:456216"/>
        <dbReference type="EC" id="3.6.4.12"/>
    </reaction>
    <physiologicalReaction direction="left-to-right" evidence="11">
        <dbReference type="Rhea" id="RHEA:13066"/>
    </physiologicalReaction>
</comment>
<dbReference type="Proteomes" id="UP001230188">
    <property type="component" value="Unassembled WGS sequence"/>
</dbReference>
<evidence type="ECO:0000256" key="9">
    <source>
        <dbReference type="ARBA" id="ARBA00022833"/>
    </source>
</evidence>
<accession>A0AAD7U7S1</accession>
<dbReference type="Pfam" id="PF00270">
    <property type="entry name" value="DEAD"/>
    <property type="match status" value="1"/>
</dbReference>
<dbReference type="PANTHER" id="PTHR10887:SF364">
    <property type="entry name" value="REGULATOR OF NONSENSE TRANSCRIPTS 1"/>
    <property type="match status" value="1"/>
</dbReference>
<sequence length="644" mass="70205">MGDLSFEEIDVEGLEAREDDVPAVREGAASNKAPTEALSEAMGAVSMAAPVESAEWACKYCGIADPACVVRCVESGKWFCNWTGGTSASHIVQHLVRAKHHAVCLHKDSPLGETVLECYNCGMRNVFLVGFVPAKTESVVVLLCRVCVETVPALKSMDWDLGEWLPLISDKRFLPWLVREPTEDVTSRYFAPPASKIHAIEEVWKSKPEARFEDLENQPLPEDEVTPVSLKYHDGYQYQNVLAPLVKLEADHDKKAREAQSREGIAVRWDRGLSKKHIACFSLHGNAQSIAAVVAAAAAGATTTTTMNSARNSYETSELRLLVGDELRLKLDAVGARHYGRSWEAIGNVLRISDGEIALEFRTPNVPADVTDACYIVEFVWKGTSYDRMQAALKTFAVDDTSVSGYLYHRLLGHDVEPQAIKVAGGGGSSHAATGKRVPGLPDLNHSQQAAVKAVIQQPLSLIQGPPGTGKTVTSAAIVYHLARQNAGQVLVVAPSNIAVDQLTEKIHATGLKVVRLCAKSREAVSTSIDHLALHIMLRAIDTPELEELKKLQRLKDDQGELVLADEKRFRQLRAQTERVLLQAADVICTTCVGAGDPRLANFRFRQVLIDEATQATEAESLIPIVLGAKQLVMVGDHQQLGES</sequence>
<dbReference type="SUPFAM" id="SSF52540">
    <property type="entry name" value="P-loop containing nucleoside triphosphate hydrolases"/>
    <property type="match status" value="1"/>
</dbReference>
<evidence type="ECO:0000259" key="14">
    <source>
        <dbReference type="PROSITE" id="PS51997"/>
    </source>
</evidence>
<feature type="region of interest" description="C3H" evidence="12">
    <location>
        <begin position="58"/>
        <end position="90"/>
    </location>
</feature>
<dbReference type="GO" id="GO:0003723">
    <property type="term" value="F:RNA binding"/>
    <property type="evidence" value="ECO:0007669"/>
    <property type="project" value="InterPro"/>
</dbReference>
<dbReference type="Gene3D" id="6.10.140.1240">
    <property type="match status" value="1"/>
</dbReference>
<dbReference type="GO" id="GO:0005524">
    <property type="term" value="F:ATP binding"/>
    <property type="evidence" value="ECO:0007669"/>
    <property type="project" value="UniProtKB-KW"/>
</dbReference>
<dbReference type="PANTHER" id="PTHR10887">
    <property type="entry name" value="DNA2/NAM7 HELICASE FAMILY"/>
    <property type="match status" value="1"/>
</dbReference>
<feature type="region of interest" description="CC/SHH/C" evidence="12">
    <location>
        <begin position="72"/>
        <end position="100"/>
    </location>
</feature>
<name>A0AAD7U7S1_9STRA</name>
<evidence type="ECO:0000256" key="7">
    <source>
        <dbReference type="ARBA" id="ARBA00022801"/>
    </source>
</evidence>
<gene>
    <name evidence="15" type="ORF">CTAYLR_003412</name>
</gene>
<dbReference type="InterPro" id="IPR018999">
    <property type="entry name" value="UPF1_CH/ZBD"/>
</dbReference>
<evidence type="ECO:0000256" key="5">
    <source>
        <dbReference type="ARBA" id="ARBA00022741"/>
    </source>
</evidence>
<dbReference type="PROSITE" id="PS51997">
    <property type="entry name" value="UPF1_CH_RICH"/>
    <property type="match status" value="1"/>
</dbReference>
<feature type="domain" description="Helicase ATP-binding" evidence="13">
    <location>
        <begin position="452"/>
        <end position="584"/>
    </location>
</feature>
<evidence type="ECO:0000256" key="4">
    <source>
        <dbReference type="ARBA" id="ARBA00022723"/>
    </source>
</evidence>
<keyword evidence="9 12" id="KW-0862">Zinc</keyword>
<dbReference type="CDD" id="cd18039">
    <property type="entry name" value="DEXXQc_UPF1"/>
    <property type="match status" value="1"/>
</dbReference>
<comment type="similarity">
    <text evidence="2">Belongs to the DNA2/NAM7 helicase family.</text>
</comment>
<evidence type="ECO:0000256" key="10">
    <source>
        <dbReference type="ARBA" id="ARBA00022840"/>
    </source>
</evidence>
<comment type="caution">
    <text evidence="15">The sequence shown here is derived from an EMBL/GenBank/DDBJ whole genome shotgun (WGS) entry which is preliminary data.</text>
</comment>
<evidence type="ECO:0000256" key="8">
    <source>
        <dbReference type="ARBA" id="ARBA00022806"/>
    </source>
</evidence>
<evidence type="ECO:0000256" key="1">
    <source>
        <dbReference type="ARBA" id="ARBA00004496"/>
    </source>
</evidence>
<dbReference type="AlphaFoldDB" id="A0AAD7U7S1"/>
<dbReference type="PROSITE" id="PS51192">
    <property type="entry name" value="HELICASE_ATP_BIND_1"/>
    <property type="match status" value="1"/>
</dbReference>
<evidence type="ECO:0000256" key="2">
    <source>
        <dbReference type="ARBA" id="ARBA00007913"/>
    </source>
</evidence>
<keyword evidence="5" id="KW-0547">Nucleotide-binding</keyword>
<evidence type="ECO:0000256" key="3">
    <source>
        <dbReference type="ARBA" id="ARBA00022490"/>
    </source>
</evidence>
<keyword evidence="7" id="KW-0378">Hydrolase</keyword>
<dbReference type="GO" id="GO:0003724">
    <property type="term" value="F:RNA helicase activity"/>
    <property type="evidence" value="ECO:0007669"/>
    <property type="project" value="InterPro"/>
</dbReference>
<evidence type="ECO:0000256" key="11">
    <source>
        <dbReference type="ARBA" id="ARBA00048432"/>
    </source>
</evidence>
<dbReference type="InterPro" id="IPR027417">
    <property type="entry name" value="P-loop_NTPase"/>
</dbReference>
<dbReference type="CDD" id="cd21407">
    <property type="entry name" value="1B_UPF1-like"/>
    <property type="match status" value="1"/>
</dbReference>
<keyword evidence="3" id="KW-0963">Cytoplasm</keyword>
<reference evidence="15" key="1">
    <citation type="submission" date="2023-01" db="EMBL/GenBank/DDBJ databases">
        <title>Metagenome sequencing of chrysophaentin producing Chrysophaeum taylorii.</title>
        <authorList>
            <person name="Davison J."/>
            <person name="Bewley C."/>
        </authorList>
    </citation>
    <scope>NUCLEOTIDE SEQUENCE</scope>
    <source>
        <strain evidence="15">NIES-1699</strain>
    </source>
</reference>
<dbReference type="GO" id="GO:0000184">
    <property type="term" value="P:nuclear-transcribed mRNA catabolic process, nonsense-mediated decay"/>
    <property type="evidence" value="ECO:0007669"/>
    <property type="project" value="InterPro"/>
</dbReference>
<keyword evidence="6 12" id="KW-0863">Zinc-finger</keyword>
<evidence type="ECO:0000313" key="16">
    <source>
        <dbReference type="Proteomes" id="UP001230188"/>
    </source>
</evidence>
<feature type="domain" description="Upf1" evidence="14">
    <location>
        <begin position="50"/>
        <end position="207"/>
    </location>
</feature>
<proteinExistence type="inferred from homology"/>
<evidence type="ECO:0000256" key="12">
    <source>
        <dbReference type="PROSITE-ProRule" id="PRU01341"/>
    </source>
</evidence>
<dbReference type="GO" id="GO:0005737">
    <property type="term" value="C:cytoplasm"/>
    <property type="evidence" value="ECO:0007669"/>
    <property type="project" value="UniProtKB-SubCell"/>
</dbReference>
<dbReference type="GO" id="GO:0016787">
    <property type="term" value="F:hydrolase activity"/>
    <property type="evidence" value="ECO:0007669"/>
    <property type="project" value="UniProtKB-KW"/>
</dbReference>
<keyword evidence="4 12" id="KW-0479">Metal-binding</keyword>
<dbReference type="InterPro" id="IPR045055">
    <property type="entry name" value="DNA2/NAM7-like"/>
</dbReference>
<dbReference type="InterPro" id="IPR041677">
    <property type="entry name" value="DNA2/NAM7_AAA_11"/>
</dbReference>
<keyword evidence="8" id="KW-0347">Helicase</keyword>
<dbReference type="EMBL" id="JAQMWT010000546">
    <property type="protein sequence ID" value="KAJ8599766.1"/>
    <property type="molecule type" value="Genomic_DNA"/>
</dbReference>
<organism evidence="15 16">
    <name type="scientific">Chrysophaeum taylorii</name>
    <dbReference type="NCBI Taxonomy" id="2483200"/>
    <lineage>
        <taxon>Eukaryota</taxon>
        <taxon>Sar</taxon>
        <taxon>Stramenopiles</taxon>
        <taxon>Ochrophyta</taxon>
        <taxon>Pelagophyceae</taxon>
        <taxon>Pelagomonadales</taxon>
        <taxon>Pelagomonadaceae</taxon>
        <taxon>Chrysophaeum</taxon>
    </lineage>
</organism>
<comment type="caution">
    <text evidence="12">Lacks conserved residue(s) required for the propagation of feature annotation.</text>
</comment>
<evidence type="ECO:0000256" key="6">
    <source>
        <dbReference type="ARBA" id="ARBA00022771"/>
    </source>
</evidence>
<protein>
    <submittedName>
        <fullName evidence="15">Uncharacterized protein</fullName>
    </submittedName>
</protein>
<evidence type="ECO:0000259" key="13">
    <source>
        <dbReference type="PROSITE" id="PS51192"/>
    </source>
</evidence>
<keyword evidence="10" id="KW-0067">ATP-binding</keyword>
<keyword evidence="16" id="KW-1185">Reference proteome</keyword>
<comment type="subcellular location">
    <subcellularLocation>
        <location evidence="1">Cytoplasm</location>
    </subcellularLocation>
</comment>